<evidence type="ECO:0000256" key="1">
    <source>
        <dbReference type="SAM" id="MobiDB-lite"/>
    </source>
</evidence>
<dbReference type="Pfam" id="PF03101">
    <property type="entry name" value="FAR1"/>
    <property type="match status" value="1"/>
</dbReference>
<feature type="compositionally biased region" description="Polar residues" evidence="1">
    <location>
        <begin position="415"/>
        <end position="439"/>
    </location>
</feature>
<evidence type="ECO:0000313" key="5">
    <source>
        <dbReference type="Proteomes" id="UP000596660"/>
    </source>
</evidence>
<dbReference type="AlphaFoldDB" id="A0A803M5D4"/>
<feature type="compositionally biased region" description="Basic and acidic residues" evidence="1">
    <location>
        <begin position="386"/>
        <end position="402"/>
    </location>
</feature>
<reference evidence="4" key="1">
    <citation type="journal article" date="2017" name="Nature">
        <title>The genome of Chenopodium quinoa.</title>
        <authorList>
            <person name="Jarvis D.E."/>
            <person name="Ho Y.S."/>
            <person name="Lightfoot D.J."/>
            <person name="Schmoeckel S.M."/>
            <person name="Li B."/>
            <person name="Borm T.J.A."/>
            <person name="Ohyanagi H."/>
            <person name="Mineta K."/>
            <person name="Michell C.T."/>
            <person name="Saber N."/>
            <person name="Kharbatia N.M."/>
            <person name="Rupper R.R."/>
            <person name="Sharp A.R."/>
            <person name="Dally N."/>
            <person name="Boughton B.A."/>
            <person name="Woo Y.H."/>
            <person name="Gao G."/>
            <person name="Schijlen E.G.W.M."/>
            <person name="Guo X."/>
            <person name="Momin A.A."/>
            <person name="Negrao S."/>
            <person name="Al-Babili S."/>
            <person name="Gehring C."/>
            <person name="Roessner U."/>
            <person name="Jung C."/>
            <person name="Murphy K."/>
            <person name="Arold S.T."/>
            <person name="Gojobori T."/>
            <person name="van der Linden C.G."/>
            <person name="van Loo E.N."/>
            <person name="Jellen E.N."/>
            <person name="Maughan P.J."/>
            <person name="Tester M."/>
        </authorList>
    </citation>
    <scope>NUCLEOTIDE SEQUENCE [LARGE SCALE GENOMIC DNA]</scope>
    <source>
        <strain evidence="4">cv. PI 614886</strain>
    </source>
</reference>
<keyword evidence="5" id="KW-1185">Reference proteome</keyword>
<feature type="domain" description="FAR1" evidence="2">
    <location>
        <begin position="181"/>
        <end position="280"/>
    </location>
</feature>
<proteinExistence type="predicted"/>
<dbReference type="PANTHER" id="PTHR31286">
    <property type="entry name" value="GLYCINE-RICH CELL WALL STRUCTURAL PROTEIN 1.8-LIKE"/>
    <property type="match status" value="1"/>
</dbReference>
<dbReference type="PANTHER" id="PTHR31286:SF99">
    <property type="entry name" value="DUF4283 DOMAIN-CONTAINING PROTEIN"/>
    <property type="match status" value="1"/>
</dbReference>
<organism evidence="4 5">
    <name type="scientific">Chenopodium quinoa</name>
    <name type="common">Quinoa</name>
    <dbReference type="NCBI Taxonomy" id="63459"/>
    <lineage>
        <taxon>Eukaryota</taxon>
        <taxon>Viridiplantae</taxon>
        <taxon>Streptophyta</taxon>
        <taxon>Embryophyta</taxon>
        <taxon>Tracheophyta</taxon>
        <taxon>Spermatophyta</taxon>
        <taxon>Magnoliopsida</taxon>
        <taxon>eudicotyledons</taxon>
        <taxon>Gunneridae</taxon>
        <taxon>Pentapetalae</taxon>
        <taxon>Caryophyllales</taxon>
        <taxon>Chenopodiaceae</taxon>
        <taxon>Chenopodioideae</taxon>
        <taxon>Atripliceae</taxon>
        <taxon>Chenopodium</taxon>
    </lineage>
</organism>
<sequence length="624" mass="70725">MWRPKGTLEVIDLGKDVYLFRFSIPDDYEKAILEGPWFIIDHYLMITKWKPNFRPSMNPFDRMIVWIRFPELPVEYYDKEALFDIAKLAGNPLRVDYATDHLTRARYARVFLDIDLSIPLVTNVWVGNGWQSIDFPRDVGELNNDCGHNLHNSGSSRCIGAAALPHPEVRMEFSSWDDMNNYYRTYGEQEGFGVVCIGGRNNDVYNKAAYSGYVWKCECYGITTYKKRVNGKRVVVYDEPSKKRKSKKCECPVMLYGQGHSDGVWKIMKVVNEHNHTMNPELSRHIAMYRKQKITKHLEQRIETDHASGASKVYTDAKFVEVQNQYNRVAYLTLVLKKLLSQNEVEHIIKVLDMSGVTEVPSMYVVDRWRKDISRKHTLVKVAYHDASKTKEASSSGEERPPNGEMVPQAPKTVTPKTPSSVNKGSVVGSTDTPNSSTCVKDPEPRGNNKKGRPRTTRYTSPAEKAMTKVPKTGGKKKQGKGHDNEVQYGQVNPHPPEFMQQQVGFPNVLPSRHHIGNMFPNSQVNNQGYFAGDPLVFTGSGSVPSPPFNRRVLASGIHMSQHSEAVGYFTANNAYGEVQFGDGIHFINPAHVPNTTIQNPYSHTLMQNPNPHLRNLHPHPSFS</sequence>
<feature type="domain" description="DUF4283" evidence="3">
    <location>
        <begin position="1"/>
        <end position="56"/>
    </location>
</feature>
<dbReference type="Proteomes" id="UP000596660">
    <property type="component" value="Unplaced"/>
</dbReference>
<evidence type="ECO:0000259" key="2">
    <source>
        <dbReference type="Pfam" id="PF03101"/>
    </source>
</evidence>
<evidence type="ECO:0000313" key="4">
    <source>
        <dbReference type="EnsemblPlants" id="AUR62023657-RA:cds"/>
    </source>
</evidence>
<reference evidence="4" key="2">
    <citation type="submission" date="2021-03" db="UniProtKB">
        <authorList>
            <consortium name="EnsemblPlants"/>
        </authorList>
    </citation>
    <scope>IDENTIFICATION</scope>
</reference>
<dbReference type="InterPro" id="IPR004330">
    <property type="entry name" value="FAR1_DNA_bnd_dom"/>
</dbReference>
<dbReference type="InterPro" id="IPR025558">
    <property type="entry name" value="DUF4283"/>
</dbReference>
<name>A0A803M5D4_CHEQI</name>
<protein>
    <recommendedName>
        <fullName evidence="6">DUF4283 domain-containing protein</fullName>
    </recommendedName>
</protein>
<evidence type="ECO:0000259" key="3">
    <source>
        <dbReference type="Pfam" id="PF14111"/>
    </source>
</evidence>
<dbReference type="InterPro" id="IPR040256">
    <property type="entry name" value="At4g02000-like"/>
</dbReference>
<dbReference type="Gramene" id="AUR62023657-RA">
    <property type="protein sequence ID" value="AUR62023657-RA:cds"/>
    <property type="gene ID" value="AUR62023657"/>
</dbReference>
<accession>A0A803M5D4</accession>
<dbReference type="Pfam" id="PF14111">
    <property type="entry name" value="DUF4283"/>
    <property type="match status" value="1"/>
</dbReference>
<dbReference type="EnsemblPlants" id="AUR62023657-RA">
    <property type="protein sequence ID" value="AUR62023657-RA:cds"/>
    <property type="gene ID" value="AUR62023657"/>
</dbReference>
<feature type="region of interest" description="Disordered" evidence="1">
    <location>
        <begin position="386"/>
        <end position="496"/>
    </location>
</feature>
<evidence type="ECO:0008006" key="6">
    <source>
        <dbReference type="Google" id="ProtNLM"/>
    </source>
</evidence>